<reference evidence="7 8" key="1">
    <citation type="submission" date="2016-11" db="EMBL/GenBank/DDBJ databases">
        <authorList>
            <person name="Jaros S."/>
            <person name="Januszkiewicz K."/>
            <person name="Wedrychowicz H."/>
        </authorList>
    </citation>
    <scope>NUCLEOTIDE SEQUENCE [LARGE SCALE GENOMIC DNA]</scope>
    <source>
        <strain evidence="7 8">CGMCC 1.10681</strain>
    </source>
</reference>
<proteinExistence type="inferred from homology"/>
<name>A0A1M7MZZ1_9BACI</name>
<dbReference type="Pfam" id="PF00669">
    <property type="entry name" value="Flagellin_N"/>
    <property type="match status" value="1"/>
</dbReference>
<gene>
    <name evidence="7" type="ORF">SAMN05216179_1453</name>
</gene>
<keyword evidence="4" id="KW-0175">Coiled coil</keyword>
<feature type="domain" description="Flagellin C-terminal" evidence="6">
    <location>
        <begin position="221"/>
        <end position="303"/>
    </location>
</feature>
<dbReference type="Pfam" id="PF00700">
    <property type="entry name" value="Flagellin_C"/>
    <property type="match status" value="1"/>
</dbReference>
<dbReference type="OrthoDB" id="9758307at2"/>
<evidence type="ECO:0000256" key="2">
    <source>
        <dbReference type="ARBA" id="ARBA00005709"/>
    </source>
</evidence>
<sequence>MRVTQGMLSHNSLRNLSNSYQSLGKYMDQLSTGKKINRPSDDPVVAMKGMNYRSMVSNVEQYERNLGEVHNWMDNSDNALDKANDVLERLREIAVQGANGTYEEEQRENMAEEVDQLRSHLEDLANSKVNNKYLFNGAGTTGVENATGDYEPPYEIAADGSNNNAPNNNDPVRIEVSDGNKVQVNVNPSEFFDTSIFTDITNFSNELKNGTDDEAIGDYIGVIDTHIDNNVNARADLGARQSRVELVENRLTQQQVTAKDMMSKNEDADIEEVIMNLTSQESIHRAALSAGARIIQPSLLDFLR</sequence>
<evidence type="ECO:0000256" key="3">
    <source>
        <dbReference type="ARBA" id="ARBA00023143"/>
    </source>
</evidence>
<dbReference type="STRING" id="1027249.SAMN05216179_1453"/>
<dbReference type="SUPFAM" id="SSF64518">
    <property type="entry name" value="Phase 1 flagellin"/>
    <property type="match status" value="1"/>
</dbReference>
<dbReference type="PANTHER" id="PTHR42792">
    <property type="entry name" value="FLAGELLIN"/>
    <property type="match status" value="1"/>
</dbReference>
<dbReference type="InterPro" id="IPR001029">
    <property type="entry name" value="Flagellin_N"/>
</dbReference>
<dbReference type="AlphaFoldDB" id="A0A1M7MZZ1"/>
<dbReference type="Proteomes" id="UP000184184">
    <property type="component" value="Unassembled WGS sequence"/>
</dbReference>
<dbReference type="PANTHER" id="PTHR42792:SF1">
    <property type="entry name" value="FLAGELLAR HOOK-ASSOCIATED PROTEIN 3"/>
    <property type="match status" value="1"/>
</dbReference>
<dbReference type="InterPro" id="IPR046358">
    <property type="entry name" value="Flagellin_C"/>
</dbReference>
<keyword evidence="7" id="KW-0966">Cell projection</keyword>
<evidence type="ECO:0000313" key="7">
    <source>
        <dbReference type="EMBL" id="SHM96761.1"/>
    </source>
</evidence>
<evidence type="ECO:0000259" key="6">
    <source>
        <dbReference type="Pfam" id="PF00700"/>
    </source>
</evidence>
<dbReference type="GO" id="GO:0009424">
    <property type="term" value="C:bacterial-type flagellum hook"/>
    <property type="evidence" value="ECO:0007669"/>
    <property type="project" value="InterPro"/>
</dbReference>
<keyword evidence="7" id="KW-0282">Flagellum</keyword>
<dbReference type="RefSeq" id="WP_073201157.1">
    <property type="nucleotide sequence ID" value="NZ_FRCZ01000002.1"/>
</dbReference>
<evidence type="ECO:0000256" key="1">
    <source>
        <dbReference type="ARBA" id="ARBA00004365"/>
    </source>
</evidence>
<protein>
    <submittedName>
        <fullName evidence="7">Flagellar hook-associated protein 3 FlgL</fullName>
    </submittedName>
</protein>
<evidence type="ECO:0000259" key="5">
    <source>
        <dbReference type="Pfam" id="PF00669"/>
    </source>
</evidence>
<comment type="subcellular location">
    <subcellularLocation>
        <location evidence="1">Bacterial flagellum</location>
    </subcellularLocation>
</comment>
<dbReference type="NCBIfam" id="TIGR02550">
    <property type="entry name" value="flagell_flgL"/>
    <property type="match status" value="1"/>
</dbReference>
<comment type="similarity">
    <text evidence="2">Belongs to the bacterial flagellin family.</text>
</comment>
<evidence type="ECO:0000313" key="8">
    <source>
        <dbReference type="Proteomes" id="UP000184184"/>
    </source>
</evidence>
<keyword evidence="7" id="KW-0969">Cilium</keyword>
<accession>A0A1M7MZZ1</accession>
<dbReference type="Gene3D" id="1.20.1330.10">
    <property type="entry name" value="f41 fragment of flagellin, N-terminal domain"/>
    <property type="match status" value="1"/>
</dbReference>
<evidence type="ECO:0000256" key="4">
    <source>
        <dbReference type="SAM" id="Coils"/>
    </source>
</evidence>
<feature type="domain" description="Flagellin N-terminal" evidence="5">
    <location>
        <begin position="7"/>
        <end position="139"/>
    </location>
</feature>
<feature type="coiled-coil region" evidence="4">
    <location>
        <begin position="73"/>
        <end position="127"/>
    </location>
</feature>
<keyword evidence="3" id="KW-0975">Bacterial flagellum</keyword>
<keyword evidence="8" id="KW-1185">Reference proteome</keyword>
<organism evidence="7 8">
    <name type="scientific">Gracilibacillus kekensis</name>
    <dbReference type="NCBI Taxonomy" id="1027249"/>
    <lineage>
        <taxon>Bacteria</taxon>
        <taxon>Bacillati</taxon>
        <taxon>Bacillota</taxon>
        <taxon>Bacilli</taxon>
        <taxon>Bacillales</taxon>
        <taxon>Bacillaceae</taxon>
        <taxon>Gracilibacillus</taxon>
    </lineage>
</organism>
<dbReference type="InterPro" id="IPR001492">
    <property type="entry name" value="Flagellin"/>
</dbReference>
<dbReference type="GO" id="GO:0071973">
    <property type="term" value="P:bacterial-type flagellum-dependent cell motility"/>
    <property type="evidence" value="ECO:0007669"/>
    <property type="project" value="InterPro"/>
</dbReference>
<dbReference type="InterPro" id="IPR013384">
    <property type="entry name" value="Flagell_FlgL"/>
</dbReference>
<dbReference type="GO" id="GO:0005198">
    <property type="term" value="F:structural molecule activity"/>
    <property type="evidence" value="ECO:0007669"/>
    <property type="project" value="InterPro"/>
</dbReference>
<dbReference type="EMBL" id="FRCZ01000002">
    <property type="protein sequence ID" value="SHM96761.1"/>
    <property type="molecule type" value="Genomic_DNA"/>
</dbReference>